<dbReference type="EMBL" id="CP064815">
    <property type="protein sequence ID" value="QPG76149.1"/>
    <property type="molecule type" value="Genomic_DNA"/>
</dbReference>
<dbReference type="InterPro" id="IPR025187">
    <property type="entry name" value="DUF4112"/>
</dbReference>
<keyword evidence="3" id="KW-1185">Reference proteome</keyword>
<feature type="transmembrane region" description="Helical" evidence="1">
    <location>
        <begin position="62"/>
        <end position="90"/>
    </location>
</feature>
<dbReference type="RefSeq" id="XP_038779714.1">
    <property type="nucleotide sequence ID" value="XM_038923786.1"/>
</dbReference>
<feature type="transmembrane region" description="Helical" evidence="1">
    <location>
        <begin position="110"/>
        <end position="132"/>
    </location>
</feature>
<gene>
    <name evidence="2" type="ORF">FOA43_003535</name>
</gene>
<dbReference type="PANTHER" id="PTHR35519:SF2">
    <property type="entry name" value="PH DOMAIN PROTEIN"/>
    <property type="match status" value="1"/>
</dbReference>
<dbReference type="OrthoDB" id="2103474at2759"/>
<keyword evidence="1" id="KW-1133">Transmembrane helix</keyword>
<name>A0A875S908_EENNA</name>
<protein>
    <recommendedName>
        <fullName evidence="4">DUF4112 domain-containing protein</fullName>
    </recommendedName>
</protein>
<dbReference type="KEGG" id="bnn:FOA43_003535"/>
<organism evidence="2 3">
    <name type="scientific">Eeniella nana</name>
    <name type="common">Yeast</name>
    <name type="synonym">Brettanomyces nanus</name>
    <dbReference type="NCBI Taxonomy" id="13502"/>
    <lineage>
        <taxon>Eukaryota</taxon>
        <taxon>Fungi</taxon>
        <taxon>Dikarya</taxon>
        <taxon>Ascomycota</taxon>
        <taxon>Saccharomycotina</taxon>
        <taxon>Pichiomycetes</taxon>
        <taxon>Pichiales</taxon>
        <taxon>Pichiaceae</taxon>
        <taxon>Brettanomyces</taxon>
    </lineage>
</organism>
<dbReference type="Proteomes" id="UP000662931">
    <property type="component" value="Chromosome 4"/>
</dbReference>
<sequence length="168" mass="19017">MMGKLDEDPYMEVIPEDQLKFWQLQGSKRTRGIPSSIPQEKKEPLRRIQNMAYRMDACFKRIGIRVGLGGLIGLIPAIGDIVVLILNAYIFSQIVRVDNFPYSVTSKMVYNLVLDFVLGLIPIVGDIFSIGYRANTRNFTLARDYMVSKYSVKQPSTGVSHQVELQAN</sequence>
<keyword evidence="1" id="KW-0472">Membrane</keyword>
<accession>A0A875S908</accession>
<evidence type="ECO:0000313" key="3">
    <source>
        <dbReference type="Proteomes" id="UP000662931"/>
    </source>
</evidence>
<keyword evidence="1" id="KW-0812">Transmembrane</keyword>
<dbReference type="Pfam" id="PF13430">
    <property type="entry name" value="DUF4112"/>
    <property type="match status" value="1"/>
</dbReference>
<dbReference type="AlphaFoldDB" id="A0A875S908"/>
<evidence type="ECO:0000256" key="1">
    <source>
        <dbReference type="SAM" id="Phobius"/>
    </source>
</evidence>
<dbReference type="PANTHER" id="PTHR35519">
    <property type="entry name" value="MEMBRANE PROTEINS"/>
    <property type="match status" value="1"/>
</dbReference>
<dbReference type="GeneID" id="62196935"/>
<proteinExistence type="predicted"/>
<evidence type="ECO:0008006" key="4">
    <source>
        <dbReference type="Google" id="ProtNLM"/>
    </source>
</evidence>
<evidence type="ECO:0000313" key="2">
    <source>
        <dbReference type="EMBL" id="QPG76149.1"/>
    </source>
</evidence>
<reference evidence="2" key="1">
    <citation type="submission" date="2020-10" db="EMBL/GenBank/DDBJ databases">
        <authorList>
            <person name="Roach M.J.R."/>
        </authorList>
    </citation>
    <scope>NUCLEOTIDE SEQUENCE</scope>
    <source>
        <strain evidence="2">CBS 1945</strain>
    </source>
</reference>